<reference evidence="1 2" key="1">
    <citation type="submission" date="2017-11" db="EMBL/GenBank/DDBJ databases">
        <title>Genome sequencing of Fusobacterium periodonticum KCOM 1263.</title>
        <authorList>
            <person name="Kook J.-K."/>
            <person name="Park S.-N."/>
            <person name="Lim Y.K."/>
        </authorList>
    </citation>
    <scope>NUCLEOTIDE SEQUENCE [LARGE SCALE GENOMIC DNA]</scope>
    <source>
        <strain evidence="1 2">KCOM 1263</strain>
    </source>
</reference>
<dbReference type="Proteomes" id="UP000228552">
    <property type="component" value="Chromosome"/>
</dbReference>
<accession>A0AAD0F0L3</accession>
<gene>
    <name evidence="1" type="ORF">CTM74_01655</name>
</gene>
<name>A0AAD0F0L3_9FUSO</name>
<keyword evidence="2" id="KW-1185">Reference proteome</keyword>
<evidence type="ECO:0000313" key="2">
    <source>
        <dbReference type="Proteomes" id="UP000228552"/>
    </source>
</evidence>
<evidence type="ECO:0000313" key="1">
    <source>
        <dbReference type="EMBL" id="ATV60666.1"/>
    </source>
</evidence>
<dbReference type="RefSeq" id="WP_099986422.1">
    <property type="nucleotide sequence ID" value="NZ_CP024700.1"/>
</dbReference>
<proteinExistence type="predicted"/>
<organism evidence="1 2">
    <name type="scientific">Fusobacterium pseudoperiodonticum</name>
    <dbReference type="NCBI Taxonomy" id="2663009"/>
    <lineage>
        <taxon>Bacteria</taxon>
        <taxon>Fusobacteriati</taxon>
        <taxon>Fusobacteriota</taxon>
        <taxon>Fusobacteriia</taxon>
        <taxon>Fusobacteriales</taxon>
        <taxon>Fusobacteriaceae</taxon>
        <taxon>Fusobacterium</taxon>
    </lineage>
</organism>
<dbReference type="AlphaFoldDB" id="A0AAD0F0L3"/>
<protein>
    <submittedName>
        <fullName evidence="1">Uncharacterized protein</fullName>
    </submittedName>
</protein>
<dbReference type="EMBL" id="CP024700">
    <property type="protein sequence ID" value="ATV60666.1"/>
    <property type="molecule type" value="Genomic_DNA"/>
</dbReference>
<sequence>MNIESLVYKAEDIAIMLKCSKSKAYNIINDLNKILVKEKKIEKISIISGRISKKEFDRIYGKENIEQC</sequence>